<evidence type="ECO:0000313" key="2">
    <source>
        <dbReference type="Proteomes" id="UP001195483"/>
    </source>
</evidence>
<dbReference type="AlphaFoldDB" id="A0AAE0RXI5"/>
<sequence length="158" mass="18234">DSRVSSTGPFKFYIKLETRRNPATCDSQKKKEQQNTGFTEWLQRIFTYPPRVIYPYITTIKHMELRWKKIICVPLPITRPSVEKLMEIYFLGLSSRGLDDGGPNQNGEEICSKGPEIPHGHYWGFPSVYTGVRVIRVTPEDAKKIPSFFYVLGFTLKS</sequence>
<dbReference type="Proteomes" id="UP001195483">
    <property type="component" value="Unassembled WGS sequence"/>
</dbReference>
<name>A0AAE0RXI5_9BIVA</name>
<comment type="caution">
    <text evidence="1">The sequence shown here is derived from an EMBL/GenBank/DDBJ whole genome shotgun (WGS) entry which is preliminary data.</text>
</comment>
<reference evidence="1" key="1">
    <citation type="journal article" date="2021" name="Genome Biol. Evol.">
        <title>A High-Quality Reference Genome for a Parasitic Bivalve with Doubly Uniparental Inheritance (Bivalvia: Unionida).</title>
        <authorList>
            <person name="Smith C.H."/>
        </authorList>
    </citation>
    <scope>NUCLEOTIDE SEQUENCE</scope>
    <source>
        <strain evidence="1">CHS0354</strain>
    </source>
</reference>
<dbReference type="EMBL" id="JAEAOA010001897">
    <property type="protein sequence ID" value="KAK3581441.1"/>
    <property type="molecule type" value="Genomic_DNA"/>
</dbReference>
<reference evidence="1" key="3">
    <citation type="submission" date="2023-05" db="EMBL/GenBank/DDBJ databases">
        <authorList>
            <person name="Smith C.H."/>
        </authorList>
    </citation>
    <scope>NUCLEOTIDE SEQUENCE</scope>
    <source>
        <strain evidence="1">CHS0354</strain>
        <tissue evidence="1">Mantle</tissue>
    </source>
</reference>
<organism evidence="1 2">
    <name type="scientific">Potamilus streckersoni</name>
    <dbReference type="NCBI Taxonomy" id="2493646"/>
    <lineage>
        <taxon>Eukaryota</taxon>
        <taxon>Metazoa</taxon>
        <taxon>Spiralia</taxon>
        <taxon>Lophotrochozoa</taxon>
        <taxon>Mollusca</taxon>
        <taxon>Bivalvia</taxon>
        <taxon>Autobranchia</taxon>
        <taxon>Heteroconchia</taxon>
        <taxon>Palaeoheterodonta</taxon>
        <taxon>Unionida</taxon>
        <taxon>Unionoidea</taxon>
        <taxon>Unionidae</taxon>
        <taxon>Ambleminae</taxon>
        <taxon>Lampsilini</taxon>
        <taxon>Potamilus</taxon>
    </lineage>
</organism>
<proteinExistence type="predicted"/>
<reference evidence="1" key="2">
    <citation type="journal article" date="2021" name="Genome Biol. Evol.">
        <title>Developing a high-quality reference genome for a parasitic bivalve with doubly uniparental inheritance (Bivalvia: Unionida).</title>
        <authorList>
            <person name="Smith C.H."/>
        </authorList>
    </citation>
    <scope>NUCLEOTIDE SEQUENCE</scope>
    <source>
        <strain evidence="1">CHS0354</strain>
        <tissue evidence="1">Mantle</tissue>
    </source>
</reference>
<protein>
    <submittedName>
        <fullName evidence="1">Uncharacterized protein</fullName>
    </submittedName>
</protein>
<feature type="non-terminal residue" evidence="1">
    <location>
        <position position="1"/>
    </location>
</feature>
<keyword evidence="2" id="KW-1185">Reference proteome</keyword>
<accession>A0AAE0RXI5</accession>
<gene>
    <name evidence="1" type="ORF">CHS0354_031761</name>
</gene>
<evidence type="ECO:0000313" key="1">
    <source>
        <dbReference type="EMBL" id="KAK3581441.1"/>
    </source>
</evidence>
<feature type="non-terminal residue" evidence="1">
    <location>
        <position position="158"/>
    </location>
</feature>